<dbReference type="Proteomes" id="UP000438699">
    <property type="component" value="Unassembled WGS sequence"/>
</dbReference>
<dbReference type="RefSeq" id="WP_151151328.1">
    <property type="nucleotide sequence ID" value="NZ_WAIE01000005.1"/>
</dbReference>
<gene>
    <name evidence="1" type="ORF">F8A88_11580</name>
</gene>
<evidence type="ECO:0000313" key="1">
    <source>
        <dbReference type="EMBL" id="KAB1441073.1"/>
    </source>
</evidence>
<dbReference type="OrthoDB" id="5422828at2"/>
<proteinExistence type="predicted"/>
<dbReference type="EMBL" id="WAIE01000005">
    <property type="protein sequence ID" value="KAB1441073.1"/>
    <property type="molecule type" value="Genomic_DNA"/>
</dbReference>
<protein>
    <submittedName>
        <fullName evidence="1">Uncharacterized protein</fullName>
    </submittedName>
</protein>
<comment type="caution">
    <text evidence="1">The sequence shown here is derived from an EMBL/GenBank/DDBJ whole genome shotgun (WGS) entry which is preliminary data.</text>
</comment>
<name>A0A6N6MZK9_9BACT</name>
<keyword evidence="2" id="KW-1185">Reference proteome</keyword>
<sequence length="61" mass="7019">MTTVMPQSELTRKAIKWICESMEKSGEAPLNKMIEQAAARFNLSPLDVEFLQRFFREQGKG</sequence>
<accession>A0A6N6MZK9</accession>
<organism evidence="1 2">
    <name type="scientific">Pseudodesulfovibrio senegalensis</name>
    <dbReference type="NCBI Taxonomy" id="1721087"/>
    <lineage>
        <taxon>Bacteria</taxon>
        <taxon>Pseudomonadati</taxon>
        <taxon>Thermodesulfobacteriota</taxon>
        <taxon>Desulfovibrionia</taxon>
        <taxon>Desulfovibrionales</taxon>
        <taxon>Desulfovibrionaceae</taxon>
    </lineage>
</organism>
<dbReference type="AlphaFoldDB" id="A0A6N6MZK9"/>
<evidence type="ECO:0000313" key="2">
    <source>
        <dbReference type="Proteomes" id="UP000438699"/>
    </source>
</evidence>
<reference evidence="1 2" key="1">
    <citation type="journal article" date="2017" name="Int. J. Syst. Evol. Microbiol.">
        <title>Desulfovibrio senegalensis sp. nov., a mesophilic sulfate reducer isolated from marine sediment.</title>
        <authorList>
            <person name="Thioye A."/>
            <person name="Gam Z.B.A."/>
            <person name="Mbengue M."/>
            <person name="Cayol J.L."/>
            <person name="Joseph-Bartoli M."/>
            <person name="Toure-Kane C."/>
            <person name="Labat M."/>
        </authorList>
    </citation>
    <scope>NUCLEOTIDE SEQUENCE [LARGE SCALE GENOMIC DNA]</scope>
    <source>
        <strain evidence="1 2">DSM 101509</strain>
    </source>
</reference>